<dbReference type="EMBL" id="JAKKPZ010000001">
    <property type="protein sequence ID" value="KAI1729576.1"/>
    <property type="molecule type" value="Genomic_DNA"/>
</dbReference>
<dbReference type="AlphaFoldDB" id="A0AAD4RE15"/>
<reference evidence="1" key="1">
    <citation type="submission" date="2022-01" db="EMBL/GenBank/DDBJ databases">
        <title>Genome Sequence Resource for Two Populations of Ditylenchus destructor, the Migratory Endoparasitic Phytonematode.</title>
        <authorList>
            <person name="Zhang H."/>
            <person name="Lin R."/>
            <person name="Xie B."/>
        </authorList>
    </citation>
    <scope>NUCLEOTIDE SEQUENCE</scope>
    <source>
        <strain evidence="1">BazhouSP</strain>
    </source>
</reference>
<accession>A0AAD4RE15</accession>
<keyword evidence="2" id="KW-1185">Reference proteome</keyword>
<name>A0AAD4RE15_9BILA</name>
<evidence type="ECO:0000313" key="2">
    <source>
        <dbReference type="Proteomes" id="UP001201812"/>
    </source>
</evidence>
<dbReference type="Proteomes" id="UP001201812">
    <property type="component" value="Unassembled WGS sequence"/>
</dbReference>
<organism evidence="1 2">
    <name type="scientific">Ditylenchus destructor</name>
    <dbReference type="NCBI Taxonomy" id="166010"/>
    <lineage>
        <taxon>Eukaryota</taxon>
        <taxon>Metazoa</taxon>
        <taxon>Ecdysozoa</taxon>
        <taxon>Nematoda</taxon>
        <taxon>Chromadorea</taxon>
        <taxon>Rhabditida</taxon>
        <taxon>Tylenchina</taxon>
        <taxon>Tylenchomorpha</taxon>
        <taxon>Sphaerularioidea</taxon>
        <taxon>Anguinidae</taxon>
        <taxon>Anguininae</taxon>
        <taxon>Ditylenchus</taxon>
    </lineage>
</organism>
<comment type="caution">
    <text evidence="1">The sequence shown here is derived from an EMBL/GenBank/DDBJ whole genome shotgun (WGS) entry which is preliminary data.</text>
</comment>
<sequence length="129" mass="14209">MPISGTVPIAEEAIRISHAQIRTPTLKMLFYVTHVSHVRVDTIGAPAASPHGGVHYHPGLSGFPEAISSGGFSGFPEAISSGGCKSCRRDWYQSSWLAERKRLTYHTPKSERLGVRFYWWGKDGNSPIN</sequence>
<evidence type="ECO:0000313" key="1">
    <source>
        <dbReference type="EMBL" id="KAI1729576.1"/>
    </source>
</evidence>
<gene>
    <name evidence="1" type="ORF">DdX_01824</name>
</gene>
<protein>
    <submittedName>
        <fullName evidence="1">Uncharacterized protein</fullName>
    </submittedName>
</protein>
<proteinExistence type="predicted"/>